<comment type="caution">
    <text evidence="1">The sequence shown here is derived from an EMBL/GenBank/DDBJ whole genome shotgun (WGS) entry which is preliminary data.</text>
</comment>
<dbReference type="AlphaFoldDB" id="A0A6A4S6X0"/>
<sequence>MRAASERGFAREGSSASCSAVDFQETNELQFSSTQGVFCETELALDNNTSALSFTFFRHHQIISRLLPGQCCLSLGALAQQHEVVTPEESADRNSHIPRLLNYIVNIDPQHKRIRILVTGCGGDEESL</sequence>
<accession>A0A6A4S6X0</accession>
<dbReference type="Proteomes" id="UP000438429">
    <property type="component" value="Unassembled WGS sequence"/>
</dbReference>
<evidence type="ECO:0000313" key="2">
    <source>
        <dbReference type="Proteomes" id="UP000438429"/>
    </source>
</evidence>
<dbReference type="EMBL" id="VEVO01000018">
    <property type="protein sequence ID" value="KAF0027300.1"/>
    <property type="molecule type" value="Genomic_DNA"/>
</dbReference>
<evidence type="ECO:0000313" key="1">
    <source>
        <dbReference type="EMBL" id="KAF0027300.1"/>
    </source>
</evidence>
<reference evidence="1 2" key="1">
    <citation type="submission" date="2019-06" db="EMBL/GenBank/DDBJ databases">
        <title>Draft genomes of female and male turbot (Scophthalmus maximus).</title>
        <authorList>
            <person name="Xu H."/>
            <person name="Xu X.-W."/>
            <person name="Shao C."/>
            <person name="Chen S."/>
        </authorList>
    </citation>
    <scope>NUCLEOTIDE SEQUENCE [LARGE SCALE GENOMIC DNA]</scope>
    <source>
        <strain evidence="1">Ysfricsl-2016a</strain>
        <tissue evidence="1">Blood</tissue>
    </source>
</reference>
<proteinExistence type="predicted"/>
<name>A0A6A4S6X0_SCOMX</name>
<protein>
    <submittedName>
        <fullName evidence="1">Uncharacterized protein</fullName>
    </submittedName>
</protein>
<organism evidence="1 2">
    <name type="scientific">Scophthalmus maximus</name>
    <name type="common">Turbot</name>
    <name type="synonym">Psetta maxima</name>
    <dbReference type="NCBI Taxonomy" id="52904"/>
    <lineage>
        <taxon>Eukaryota</taxon>
        <taxon>Metazoa</taxon>
        <taxon>Chordata</taxon>
        <taxon>Craniata</taxon>
        <taxon>Vertebrata</taxon>
        <taxon>Euteleostomi</taxon>
        <taxon>Actinopterygii</taxon>
        <taxon>Neopterygii</taxon>
        <taxon>Teleostei</taxon>
        <taxon>Neoteleostei</taxon>
        <taxon>Acanthomorphata</taxon>
        <taxon>Carangaria</taxon>
        <taxon>Pleuronectiformes</taxon>
        <taxon>Pleuronectoidei</taxon>
        <taxon>Scophthalmidae</taxon>
        <taxon>Scophthalmus</taxon>
    </lineage>
</organism>
<gene>
    <name evidence="1" type="ORF">F2P81_020041</name>
</gene>